<proteinExistence type="predicted"/>
<evidence type="ECO:0000313" key="2">
    <source>
        <dbReference type="EMBL" id="KAH6657706.1"/>
    </source>
</evidence>
<evidence type="ECO:0000313" key="3">
    <source>
        <dbReference type="Proteomes" id="UP000758603"/>
    </source>
</evidence>
<keyword evidence="1" id="KW-0472">Membrane</keyword>
<dbReference type="GeneID" id="70131026"/>
<dbReference type="EMBL" id="JAGPXC010000002">
    <property type="protein sequence ID" value="KAH6657706.1"/>
    <property type="molecule type" value="Genomic_DNA"/>
</dbReference>
<keyword evidence="3" id="KW-1185">Reference proteome</keyword>
<name>A0A9P8UT48_9PEZI</name>
<organism evidence="2 3">
    <name type="scientific">Truncatella angustata</name>
    <dbReference type="NCBI Taxonomy" id="152316"/>
    <lineage>
        <taxon>Eukaryota</taxon>
        <taxon>Fungi</taxon>
        <taxon>Dikarya</taxon>
        <taxon>Ascomycota</taxon>
        <taxon>Pezizomycotina</taxon>
        <taxon>Sordariomycetes</taxon>
        <taxon>Xylariomycetidae</taxon>
        <taxon>Amphisphaeriales</taxon>
        <taxon>Sporocadaceae</taxon>
        <taxon>Truncatella</taxon>
    </lineage>
</organism>
<reference evidence="2" key="1">
    <citation type="journal article" date="2021" name="Nat. Commun.">
        <title>Genetic determinants of endophytism in the Arabidopsis root mycobiome.</title>
        <authorList>
            <person name="Mesny F."/>
            <person name="Miyauchi S."/>
            <person name="Thiergart T."/>
            <person name="Pickel B."/>
            <person name="Atanasova L."/>
            <person name="Karlsson M."/>
            <person name="Huettel B."/>
            <person name="Barry K.W."/>
            <person name="Haridas S."/>
            <person name="Chen C."/>
            <person name="Bauer D."/>
            <person name="Andreopoulos W."/>
            <person name="Pangilinan J."/>
            <person name="LaButti K."/>
            <person name="Riley R."/>
            <person name="Lipzen A."/>
            <person name="Clum A."/>
            <person name="Drula E."/>
            <person name="Henrissat B."/>
            <person name="Kohler A."/>
            <person name="Grigoriev I.V."/>
            <person name="Martin F.M."/>
            <person name="Hacquard S."/>
        </authorList>
    </citation>
    <scope>NUCLEOTIDE SEQUENCE</scope>
    <source>
        <strain evidence="2">MPI-SDFR-AT-0073</strain>
    </source>
</reference>
<protein>
    <submittedName>
        <fullName evidence="2">Uncharacterized protein</fullName>
    </submittedName>
</protein>
<feature type="transmembrane region" description="Helical" evidence="1">
    <location>
        <begin position="12"/>
        <end position="29"/>
    </location>
</feature>
<evidence type="ECO:0000256" key="1">
    <source>
        <dbReference type="SAM" id="Phobius"/>
    </source>
</evidence>
<dbReference type="OrthoDB" id="5599753at2759"/>
<dbReference type="AlphaFoldDB" id="A0A9P8UT48"/>
<keyword evidence="1" id="KW-0812">Transmembrane</keyword>
<keyword evidence="1" id="KW-1133">Transmembrane helix</keyword>
<dbReference type="RefSeq" id="XP_045961940.1">
    <property type="nucleotide sequence ID" value="XM_046102134.1"/>
</dbReference>
<comment type="caution">
    <text evidence="2">The sequence shown here is derived from an EMBL/GenBank/DDBJ whole genome shotgun (WGS) entry which is preliminary data.</text>
</comment>
<dbReference type="Proteomes" id="UP000758603">
    <property type="component" value="Unassembled WGS sequence"/>
</dbReference>
<gene>
    <name evidence="2" type="ORF">BKA67DRAFT_556109</name>
</gene>
<accession>A0A9P8UT48</accession>
<sequence length="274" mass="30646">MHGIEMSRPYAPAIWALMLVAAPLAYVIYTKSSYDARTSISCVVLSSLDPNQIEQFQLEVGGDRKEQTILSPEVLARPREWVVAQERVLSNPVPLTNMDRTLAQGASQGLVEVYMRTTMGLFARTPQAWFMRRIIGDPGVRRTFDAEYLDRCDFEVGDRVCGVYVITSRTQPKNRSDGGTTGGEMVVLSLSPPGGWAGPVVRGSLIVGYNREGNMIQLINETVLWREKKEKPVFLEGVVGRWAHSFMVQWMVLRGLEALTASRIDVRGGLNKRR</sequence>